<evidence type="ECO:0000256" key="4">
    <source>
        <dbReference type="ARBA" id="ARBA00023136"/>
    </source>
</evidence>
<gene>
    <name evidence="5" type="ORF">pECSIC9_00052</name>
</gene>
<geneLocation type="plasmid" evidence="5">
    <name>pECSIC9</name>
</geneLocation>
<protein>
    <submittedName>
        <fullName evidence="5">Plasmid conjugative transfer protein TraA</fullName>
    </submittedName>
</protein>
<dbReference type="Pfam" id="PF05101">
    <property type="entry name" value="VirB3"/>
    <property type="match status" value="1"/>
</dbReference>
<reference evidence="5" key="1">
    <citation type="submission" date="2018-01" db="EMBL/GenBank/DDBJ databases">
        <title>Escherichia coli ST648-D co-producing KPC-2, CTX-M- 15 and QnrS1 isgoing to companion animals.</title>
        <authorList>
            <person name="Sellera F."/>
            <person name="Fernandes M."/>
            <person name="Ruiz R."/>
            <person name="Falleiros A."/>
            <person name="Rodrigues F."/>
            <person name="Cerdeira L."/>
            <person name="Lincopan N."/>
        </authorList>
    </citation>
    <scope>NUCLEOTIDE SEQUENCE</scope>
    <source>
        <strain evidence="5">ECSIC9</strain>
        <plasmid evidence="5">pECSIC9</plasmid>
    </source>
</reference>
<sequence length="161" mass="18758">MLYVDASRNPSQLYSSYRNLADWYWFCIISGFPDGRRKLNNAKRGGLLSPKVRTTKMFVDGKRPLFKGATRLPRALGVPRNVAMMIFMISASLFMIIHMWAILVFVFLWIPSAALTKYDDRMFRIMGLWLKTKFSNWFDSPFKQWGGSSYSSVDYKRKGLK</sequence>
<evidence type="ECO:0000256" key="3">
    <source>
        <dbReference type="ARBA" id="ARBA00022989"/>
    </source>
</evidence>
<dbReference type="InterPro" id="IPR007792">
    <property type="entry name" value="T4SS_VirB3/TrbD/AvhB"/>
</dbReference>
<dbReference type="GO" id="GO:0016020">
    <property type="term" value="C:membrane"/>
    <property type="evidence" value="ECO:0007669"/>
    <property type="project" value="UniProtKB-SubCell"/>
</dbReference>
<keyword evidence="2" id="KW-0812">Transmembrane</keyword>
<evidence type="ECO:0000256" key="2">
    <source>
        <dbReference type="ARBA" id="ARBA00022692"/>
    </source>
</evidence>
<organism evidence="5">
    <name type="scientific">Escherichia coli</name>
    <dbReference type="NCBI Taxonomy" id="562"/>
    <lineage>
        <taxon>Bacteria</taxon>
        <taxon>Pseudomonadati</taxon>
        <taxon>Pseudomonadota</taxon>
        <taxon>Gammaproteobacteria</taxon>
        <taxon>Enterobacterales</taxon>
        <taxon>Enterobacteriaceae</taxon>
        <taxon>Escherichia</taxon>
    </lineage>
</organism>
<name>A0A385EN23_ECOLX</name>
<keyword evidence="4" id="KW-0472">Membrane</keyword>
<accession>A0A385EN23</accession>
<evidence type="ECO:0000313" key="5">
    <source>
        <dbReference type="EMBL" id="AXQ86740.1"/>
    </source>
</evidence>
<keyword evidence="3" id="KW-1133">Transmembrane helix</keyword>
<dbReference type="AlphaFoldDB" id="A0A385EN23"/>
<keyword evidence="5" id="KW-0614">Plasmid</keyword>
<comment type="subcellular location">
    <subcellularLocation>
        <location evidence="1">Membrane</location>
    </subcellularLocation>
</comment>
<proteinExistence type="predicted"/>
<dbReference type="EMBL" id="MG886286">
    <property type="protein sequence ID" value="AXQ86740.1"/>
    <property type="molecule type" value="Genomic_DNA"/>
</dbReference>
<evidence type="ECO:0000256" key="1">
    <source>
        <dbReference type="ARBA" id="ARBA00004370"/>
    </source>
</evidence>